<name>A0A1N6M544_9VIBR</name>
<dbReference type="AlphaFoldDB" id="A0A1N6M544"/>
<keyword evidence="2 3" id="KW-0175">Coiled coil</keyword>
<dbReference type="Gene3D" id="2.40.30.170">
    <property type="match status" value="1"/>
</dbReference>
<accession>A0A1N6M544</accession>
<dbReference type="Proteomes" id="UP000515264">
    <property type="component" value="Chromosome 1"/>
</dbReference>
<feature type="coiled-coil region" evidence="3">
    <location>
        <begin position="64"/>
        <end position="126"/>
    </location>
</feature>
<evidence type="ECO:0000313" key="5">
    <source>
        <dbReference type="EMBL" id="QMV15025.1"/>
    </source>
</evidence>
<dbReference type="InterPro" id="IPR050465">
    <property type="entry name" value="UPF0194_transport"/>
</dbReference>
<evidence type="ECO:0000313" key="8">
    <source>
        <dbReference type="Proteomes" id="UP000515264"/>
    </source>
</evidence>
<reference evidence="5 8" key="3">
    <citation type="journal article" date="2020" name="J. Nat. Prod.">
        <title>Genomics-Metabolomics Profiling Disclosed Marine Vibrio spartinae 3.6 as a Producer of a New Branched Side Chain Prodigiosin.</title>
        <authorList>
            <person name="Vitale G.A."/>
            <person name="Sciarretta M."/>
            <person name="Palma Esposito F."/>
            <person name="January G.G."/>
            <person name="Giaccio M."/>
            <person name="Bunk B."/>
            <person name="Sproer C."/>
            <person name="Bajerski F."/>
            <person name="Power D."/>
            <person name="Festa C."/>
            <person name="Monti M.C."/>
            <person name="D'Auria M.V."/>
            <person name="de Pascale D."/>
        </authorList>
    </citation>
    <scope>NUCLEOTIDE SEQUENCE [LARGE SCALE GENOMIC DNA]</scope>
    <source>
        <strain evidence="5 8">3.6</strain>
    </source>
</reference>
<evidence type="ECO:0000256" key="2">
    <source>
        <dbReference type="ARBA" id="ARBA00023054"/>
    </source>
</evidence>
<evidence type="ECO:0000259" key="4">
    <source>
        <dbReference type="Pfam" id="PF25881"/>
    </source>
</evidence>
<dbReference type="PANTHER" id="PTHR32347">
    <property type="entry name" value="EFFLUX SYSTEM COMPONENT YKNX-RELATED"/>
    <property type="match status" value="1"/>
</dbReference>
<evidence type="ECO:0000313" key="6">
    <source>
        <dbReference type="EMBL" id="SIO94573.1"/>
    </source>
</evidence>
<sequence>MQRLIYHAILMILLTACQTDTDNVALGTLERDRVTLTATANEIIRDLPVKEGSPVTQGQVLVQLDRQRQMMQLAQAVAEQAQAKAYLQKLTNGERPEDIAAAKADVVRAEARFIEAEKNYQRTRELVAKKLSSQSEKDRALAGRDTAQAELNAVREAFAKLTAGSRIEDIDQAKAALDAATAGVMLQQHQLDELTIVATRDGVLDSLPYQLGERVMVNQAVAVIEADRVPYARVYVPARYRTQFVTGLMVNVHVDGVDKVFRGKVRRVSEQPSFTPYYALTEEERSRLMYLAEIDLDDSAQSLPSGIPAQVELGGLRP</sequence>
<feature type="domain" description="YbhG-like alpha-helical hairpin" evidence="4">
    <location>
        <begin position="65"/>
        <end position="192"/>
    </location>
</feature>
<evidence type="ECO:0000313" key="7">
    <source>
        <dbReference type="Proteomes" id="UP000184774"/>
    </source>
</evidence>
<dbReference type="RefSeq" id="WP_074373115.1">
    <property type="nucleotide sequence ID" value="NZ_AP024907.1"/>
</dbReference>
<comment type="subcellular location">
    <subcellularLocation>
        <location evidence="1">Cell envelope</location>
    </subcellularLocation>
</comment>
<keyword evidence="8" id="KW-1185">Reference proteome</keyword>
<reference evidence="6 7" key="1">
    <citation type="submission" date="2016-12" db="EMBL/GenBank/DDBJ databases">
        <authorList>
            <person name="Song W.-J."/>
            <person name="Kurnit D.M."/>
        </authorList>
    </citation>
    <scope>NUCLEOTIDE SEQUENCE [LARGE SCALE GENOMIC DNA]</scope>
    <source>
        <strain evidence="6 7">CECT 9026</strain>
    </source>
</reference>
<dbReference type="PANTHER" id="PTHR32347:SF29">
    <property type="entry name" value="UPF0194 MEMBRANE PROTEIN YBHG"/>
    <property type="match status" value="1"/>
</dbReference>
<dbReference type="EMBL" id="FSSB01000016">
    <property type="protein sequence ID" value="SIO94573.1"/>
    <property type="molecule type" value="Genomic_DNA"/>
</dbReference>
<dbReference type="Gene3D" id="2.40.50.100">
    <property type="match status" value="1"/>
</dbReference>
<dbReference type="Pfam" id="PF25881">
    <property type="entry name" value="HH_YBHG"/>
    <property type="match status" value="1"/>
</dbReference>
<dbReference type="OrthoDB" id="8558741at2"/>
<dbReference type="Proteomes" id="UP000184774">
    <property type="component" value="Unassembled WGS sequence"/>
</dbReference>
<evidence type="ECO:0000256" key="1">
    <source>
        <dbReference type="ARBA" id="ARBA00004196"/>
    </source>
</evidence>
<dbReference type="InterPro" id="IPR059052">
    <property type="entry name" value="HH_YbhG-like"/>
</dbReference>
<evidence type="ECO:0000256" key="3">
    <source>
        <dbReference type="SAM" id="Coils"/>
    </source>
</evidence>
<dbReference type="PROSITE" id="PS51257">
    <property type="entry name" value="PROKAR_LIPOPROTEIN"/>
    <property type="match status" value="1"/>
</dbReference>
<reference evidence="5" key="2">
    <citation type="submission" date="2019-11" db="EMBL/GenBank/DDBJ databases">
        <authorList>
            <person name="January G."/>
            <person name="Bunk B."/>
        </authorList>
    </citation>
    <scope>NUCLEOTIDE SEQUENCE</scope>
    <source>
        <strain evidence="5">3.6</strain>
    </source>
</reference>
<dbReference type="SUPFAM" id="SSF111369">
    <property type="entry name" value="HlyD-like secretion proteins"/>
    <property type="match status" value="2"/>
</dbReference>
<organism evidence="6 7">
    <name type="scientific">Vibrio spartinae</name>
    <dbReference type="NCBI Taxonomy" id="1918945"/>
    <lineage>
        <taxon>Bacteria</taxon>
        <taxon>Pseudomonadati</taxon>
        <taxon>Pseudomonadota</taxon>
        <taxon>Gammaproteobacteria</taxon>
        <taxon>Vibrionales</taxon>
        <taxon>Vibrionaceae</taxon>
        <taxon>Vibrio</taxon>
    </lineage>
</organism>
<gene>
    <name evidence="6" type="ORF">VSP9026_02298</name>
    <name evidence="5" type="ORF">Vspart_02303</name>
</gene>
<dbReference type="Gene3D" id="1.10.287.470">
    <property type="entry name" value="Helix hairpin bin"/>
    <property type="match status" value="2"/>
</dbReference>
<proteinExistence type="predicted"/>
<dbReference type="EMBL" id="CP046268">
    <property type="protein sequence ID" value="QMV15025.1"/>
    <property type="molecule type" value="Genomic_DNA"/>
</dbReference>
<protein>
    <submittedName>
        <fullName evidence="5 6">Efflux pump membrane fusion protein</fullName>
    </submittedName>
</protein>
<dbReference type="GO" id="GO:0030313">
    <property type="term" value="C:cell envelope"/>
    <property type="evidence" value="ECO:0007669"/>
    <property type="project" value="UniProtKB-SubCell"/>
</dbReference>